<dbReference type="VEuPathDB" id="TriTrypDB:LmxM.15.0360"/>
<feature type="compositionally biased region" description="Polar residues" evidence="1">
    <location>
        <begin position="793"/>
        <end position="806"/>
    </location>
</feature>
<evidence type="ECO:0000313" key="4">
    <source>
        <dbReference type="EMBL" id="CBZ25056.1"/>
    </source>
</evidence>
<dbReference type="RefSeq" id="XP_003873565.1">
    <property type="nucleotide sequence ID" value="XM_003873516.1"/>
</dbReference>
<feature type="region of interest" description="Disordered" evidence="1">
    <location>
        <begin position="849"/>
        <end position="870"/>
    </location>
</feature>
<dbReference type="Proteomes" id="UP000007259">
    <property type="component" value="Chromosome 15"/>
</dbReference>
<dbReference type="GO" id="GO:0009982">
    <property type="term" value="F:pseudouridine synthase activity"/>
    <property type="evidence" value="ECO:0007669"/>
    <property type="project" value="InterPro"/>
</dbReference>
<reference evidence="4 5" key="1">
    <citation type="journal article" date="2011" name="Genome Res.">
        <title>Chromosome and gene copy number variation allow major structural change between species and strains of Leishmania.</title>
        <authorList>
            <person name="Rogers M.B."/>
            <person name="Hilley J.D."/>
            <person name="Dickens N.J."/>
            <person name="Wilkes J."/>
            <person name="Bates P.A."/>
            <person name="Depledge D.P."/>
            <person name="Harris D."/>
            <person name="Her Y."/>
            <person name="Herzyk P."/>
            <person name="Imamura H."/>
            <person name="Otto T.D."/>
            <person name="Sanders M."/>
            <person name="Seeger K."/>
            <person name="Dujardin J.C."/>
            <person name="Berriman M."/>
            <person name="Smith D.F."/>
            <person name="Hertz-Fowler C."/>
            <person name="Mottram J.C."/>
        </authorList>
    </citation>
    <scope>NUCLEOTIDE SEQUENCE [LARGE SCALE GENOMIC DNA]</scope>
    <source>
        <strain evidence="4 5">MHOM/GT/2001/U1103</strain>
    </source>
</reference>
<feature type="domain" description="Pseudouridine synthase RsuA/RluA-like" evidence="3">
    <location>
        <begin position="865"/>
        <end position="917"/>
    </location>
</feature>
<feature type="region of interest" description="Disordered" evidence="1">
    <location>
        <begin position="256"/>
        <end position="292"/>
    </location>
</feature>
<feature type="region of interest" description="Disordered" evidence="1">
    <location>
        <begin position="793"/>
        <end position="819"/>
    </location>
</feature>
<keyword evidence="2" id="KW-0732">Signal</keyword>
<dbReference type="PANTHER" id="PTHR21600">
    <property type="entry name" value="MITOCHONDRIAL RNA PSEUDOURIDINE SYNTHASE"/>
    <property type="match status" value="1"/>
</dbReference>
<feature type="signal peptide" evidence="2">
    <location>
        <begin position="1"/>
        <end position="23"/>
    </location>
</feature>
<name>E9AQ38_LEIMU</name>
<dbReference type="InterPro" id="IPR020103">
    <property type="entry name" value="PsdUridine_synth_cat_dom_sf"/>
</dbReference>
<dbReference type="GeneID" id="13449845"/>
<dbReference type="KEGG" id="lmi:LMXM_15_0360"/>
<dbReference type="InterPro" id="IPR006224">
    <property type="entry name" value="PsdUridine_synth_RluA-like_CS"/>
</dbReference>
<feature type="chain" id="PRO_5003236438" description="Pseudouridine synthase RsuA/RluA-like domain-containing protein" evidence="2">
    <location>
        <begin position="24"/>
        <end position="1047"/>
    </location>
</feature>
<dbReference type="OrthoDB" id="424794at2759"/>
<organism evidence="4 5">
    <name type="scientific">Leishmania mexicana (strain MHOM/GT/2001/U1103)</name>
    <dbReference type="NCBI Taxonomy" id="929439"/>
    <lineage>
        <taxon>Eukaryota</taxon>
        <taxon>Discoba</taxon>
        <taxon>Euglenozoa</taxon>
        <taxon>Kinetoplastea</taxon>
        <taxon>Metakinetoplastina</taxon>
        <taxon>Trypanosomatida</taxon>
        <taxon>Trypanosomatidae</taxon>
        <taxon>Leishmaniinae</taxon>
        <taxon>Leishmania</taxon>
    </lineage>
</organism>
<dbReference type="Pfam" id="PF00849">
    <property type="entry name" value="PseudoU_synth_2"/>
    <property type="match status" value="1"/>
</dbReference>
<feature type="compositionally biased region" description="Polar residues" evidence="1">
    <location>
        <begin position="859"/>
        <end position="870"/>
    </location>
</feature>
<sequence>MHVSPSHPLPTFLVCLRLACSRAFSSADAPLHTYTWQSFMAAASSATTAVEPGDRYLTRDPCCLECCHRNSGALVAPLAGSLEHGAATCGDAVLTFPSAAAADRNVAWIAVRPYSYLFRAPAKGRWLGRGLLELFLQEFAFVPFDTTATAATVPLPLARELASADTTSGTIRSAVVPLLLQRRAASMLPSSTTSPLPSTCISGGATLDRRFTLPAYIEELCEGVLWLRDREAECRAVGRRYRKALIDVVARAQRSHLSPGSADGGARERGDSGALGVQPYPPPPQQMGVPPQATAPAATLCAIPISETSATPSEWAAWCRTVLWLAELPSEAEVDVLLPRMLLAASTSPSGDSTVAQVTDGAHTASAAVVRAPPPPLLSLQQRDVVCHRVWRREGRMFAQPPLEIIRCDVAATFSTVSPAAHCRAPASVAKTLAMIVVSKPPGLPVHPSGCYRKNSVTSILEDVLGGGGDGDARRLYRIEEHYAGTATGGTLSHRPYASVVHRKGGFELIRVWLRRTPCARDASAAVAGGSSSSIASVDETGVTAEDWAVLKALFMREREATTQRAQPSNPQEDAGAGRHDVIALAAETGRRVKRPRDVEGGDAAAAVPPSYTMKAFVVHRLDAATSGVLLLGLNSHTARRTAAAIASKALQGGSEDDDDESASNGNVRGGDDVRDGAGSETPPPPLPAPSSHKVYCARVHGRVDLESLARQQHHCVLHTPSPLTQRASNGLGAPGAAVATADTSSAARDNAAAELLVRRPIGCLDHHNSLYWSPDAAVTDSWQRHQADVKHQQQQACELRNSSPSGGRGKTGRTPEAVAAKHEHMRQLTRGGRAASVGALASALQPVSDVGAAPPARETSTARSDTSSRVQQYLQTLRSAKTALKVMHYDQATDQTVVKCTLGTGRTHQLRVHLASLGHPIVHDSKYIALEAHMRNLAKEGKHGPAESSEATAATSIPRAPLASEASLACFYKSRAAVANSEVGGGTAAAGAALGDWWQPEVFAESRSARGCICPEAIDLHAWQYTLTYDDGELVSVEVPLPSWAH</sequence>
<dbReference type="PhylomeDB" id="E9AQ38"/>
<dbReference type="OMA" id="HRVWRRE"/>
<dbReference type="InterPro" id="IPR050188">
    <property type="entry name" value="RluA_PseudoU_synthase"/>
</dbReference>
<dbReference type="PROSITE" id="PS01129">
    <property type="entry name" value="PSI_RLU"/>
    <property type="match status" value="1"/>
</dbReference>
<protein>
    <recommendedName>
        <fullName evidence="3">Pseudouridine synthase RsuA/RluA-like domain-containing protein</fullName>
    </recommendedName>
</protein>
<dbReference type="InterPro" id="IPR006145">
    <property type="entry name" value="PsdUridine_synth_RsuA/RluA"/>
</dbReference>
<dbReference type="SUPFAM" id="SSF55120">
    <property type="entry name" value="Pseudouridine synthase"/>
    <property type="match status" value="1"/>
</dbReference>
<evidence type="ECO:0000256" key="2">
    <source>
        <dbReference type="SAM" id="SignalP"/>
    </source>
</evidence>
<dbReference type="EMBL" id="FR799568">
    <property type="protein sequence ID" value="CBZ25056.1"/>
    <property type="molecule type" value="Genomic_DNA"/>
</dbReference>
<accession>E9AQ38</accession>
<dbReference type="PANTHER" id="PTHR21600:SF77">
    <property type="entry name" value="PSEUDOURIDYLATE SYNTHASE PROTEIN, PUTATIVE-RELATED"/>
    <property type="match status" value="1"/>
</dbReference>
<dbReference type="GO" id="GO:0000455">
    <property type="term" value="P:enzyme-directed rRNA pseudouridine synthesis"/>
    <property type="evidence" value="ECO:0007669"/>
    <property type="project" value="TreeGrafter"/>
</dbReference>
<evidence type="ECO:0000313" key="5">
    <source>
        <dbReference type="Proteomes" id="UP000007259"/>
    </source>
</evidence>
<dbReference type="AlphaFoldDB" id="E9AQ38"/>
<dbReference type="Gene3D" id="3.30.2350.10">
    <property type="entry name" value="Pseudouridine synthase"/>
    <property type="match status" value="2"/>
</dbReference>
<dbReference type="GO" id="GO:0003723">
    <property type="term" value="F:RNA binding"/>
    <property type="evidence" value="ECO:0007669"/>
    <property type="project" value="InterPro"/>
</dbReference>
<evidence type="ECO:0000259" key="3">
    <source>
        <dbReference type="Pfam" id="PF00849"/>
    </source>
</evidence>
<gene>
    <name evidence="4" type="ORF">LMXM_15_0360</name>
</gene>
<evidence type="ECO:0000256" key="1">
    <source>
        <dbReference type="SAM" id="MobiDB-lite"/>
    </source>
</evidence>
<proteinExistence type="predicted"/>
<keyword evidence="5" id="KW-1185">Reference proteome</keyword>
<feature type="region of interest" description="Disordered" evidence="1">
    <location>
        <begin position="650"/>
        <end position="693"/>
    </location>
</feature>